<dbReference type="SUPFAM" id="SSF81383">
    <property type="entry name" value="F-box domain"/>
    <property type="match status" value="1"/>
</dbReference>
<keyword evidence="2" id="KW-1185">Reference proteome</keyword>
<evidence type="ECO:0000313" key="1">
    <source>
        <dbReference type="EMBL" id="OJT05725.1"/>
    </source>
</evidence>
<proteinExistence type="predicted"/>
<gene>
    <name evidence="1" type="ORF">TRAPUB_3453</name>
</gene>
<reference evidence="1 2" key="1">
    <citation type="submission" date="2016-10" db="EMBL/GenBank/DDBJ databases">
        <title>Genome sequence of the basidiomycete white-rot fungus Trametes pubescens.</title>
        <authorList>
            <person name="Makela M.R."/>
            <person name="Granchi Z."/>
            <person name="Peng M."/>
            <person name="De Vries R.P."/>
            <person name="Grigoriev I."/>
            <person name="Riley R."/>
            <person name="Hilden K."/>
        </authorList>
    </citation>
    <scope>NUCLEOTIDE SEQUENCE [LARGE SCALE GENOMIC DNA]</scope>
    <source>
        <strain evidence="1 2">FBCC735</strain>
    </source>
</reference>
<organism evidence="1 2">
    <name type="scientific">Trametes pubescens</name>
    <name type="common">White-rot fungus</name>
    <dbReference type="NCBI Taxonomy" id="154538"/>
    <lineage>
        <taxon>Eukaryota</taxon>
        <taxon>Fungi</taxon>
        <taxon>Dikarya</taxon>
        <taxon>Basidiomycota</taxon>
        <taxon>Agaricomycotina</taxon>
        <taxon>Agaricomycetes</taxon>
        <taxon>Polyporales</taxon>
        <taxon>Polyporaceae</taxon>
        <taxon>Trametes</taxon>
    </lineage>
</organism>
<accession>A0A1M2VDR2</accession>
<comment type="caution">
    <text evidence="1">The sequence shown here is derived from an EMBL/GenBank/DDBJ whole genome shotgun (WGS) entry which is preliminary data.</text>
</comment>
<dbReference type="STRING" id="154538.A0A1M2VDR2"/>
<dbReference type="EMBL" id="MNAD01001396">
    <property type="protein sequence ID" value="OJT05725.1"/>
    <property type="molecule type" value="Genomic_DNA"/>
</dbReference>
<evidence type="ECO:0000313" key="2">
    <source>
        <dbReference type="Proteomes" id="UP000184267"/>
    </source>
</evidence>
<dbReference type="OMA" id="CLERIEI"/>
<dbReference type="OrthoDB" id="3365698at2759"/>
<dbReference type="InterPro" id="IPR036047">
    <property type="entry name" value="F-box-like_dom_sf"/>
</dbReference>
<name>A0A1M2VDR2_TRAPU</name>
<protein>
    <submittedName>
        <fullName evidence="1">Uncharacterized protein</fullName>
    </submittedName>
</protein>
<dbReference type="Proteomes" id="UP000184267">
    <property type="component" value="Unassembled WGS sequence"/>
</dbReference>
<dbReference type="AlphaFoldDB" id="A0A1M2VDR2"/>
<sequence length="556" mass="63850">MLETQHETNVSPINCLPEDVLVQIFRDVHALRDDWEECYRWYRLLWVCQAWRSIVRSFPALWNDIKLSKGFSQSYLEASLTYSQNCPIDVSIQGTTPAQNSVIIGMLLPHVARIHILHTRGTGNADDKALRTLLSQKMPILNEISVNINTKSRPMGPYEIDEYERMPGLHTPEESFVWDLRPEQFPALRKLYLGTGLMIKGPLPVFPGLKRLELVELRHGSMTIIQFARFLAQLTELEELCIYRFRPTIARVQSPMALPPSLRKLAVEDNAYYTAPFLESFHIAAHVDLKIARLRDYMDLGDFSDDDALVRAPFVQDTLPSDHGMLPILKDVTSLEVRHYMMSSYSLRGATRAGRTVRLVGHLPEDWTREYKDLNSFLELVEVFGDANVTALFLNGNDSTVIDLDDWEEALNTWPCLERIEIAQTDSLTKFDARLSLLDALLPPEFEEGEDPEDTMPVPWLKTLTITSTAFYQEDVELAEALASCLKERKDAGFLLHRLHIKLEYIARPEAEHECAKDNKQRVRVYSKALKHLVKHLKLELVNDFHPKKRELDGED</sequence>
<dbReference type="SUPFAM" id="SSF52058">
    <property type="entry name" value="L domain-like"/>
    <property type="match status" value="1"/>
</dbReference>